<proteinExistence type="predicted"/>
<dbReference type="AlphaFoldDB" id="A0A0F9TMX4"/>
<dbReference type="EMBL" id="LAZR01001113">
    <property type="protein sequence ID" value="KKN50431.1"/>
    <property type="molecule type" value="Genomic_DNA"/>
</dbReference>
<comment type="caution">
    <text evidence="1">The sequence shown here is derived from an EMBL/GenBank/DDBJ whole genome shotgun (WGS) entry which is preliminary data.</text>
</comment>
<accession>A0A0F9TMX4</accession>
<protein>
    <submittedName>
        <fullName evidence="1">Uncharacterized protein</fullName>
    </submittedName>
</protein>
<evidence type="ECO:0000313" key="1">
    <source>
        <dbReference type="EMBL" id="KKN50431.1"/>
    </source>
</evidence>
<gene>
    <name evidence="1" type="ORF">LCGC14_0632610</name>
</gene>
<name>A0A0F9TMX4_9ZZZZ</name>
<sequence>MNNYKVDVLCENCKNTVVYYIPKGTTIKEFFGDPKNEKCRTCGCLHGRTEQ</sequence>
<reference evidence="1" key="1">
    <citation type="journal article" date="2015" name="Nature">
        <title>Complex archaea that bridge the gap between prokaryotes and eukaryotes.</title>
        <authorList>
            <person name="Spang A."/>
            <person name="Saw J.H."/>
            <person name="Jorgensen S.L."/>
            <person name="Zaremba-Niedzwiedzka K."/>
            <person name="Martijn J."/>
            <person name="Lind A.E."/>
            <person name="van Eijk R."/>
            <person name="Schleper C."/>
            <person name="Guy L."/>
            <person name="Ettema T.J."/>
        </authorList>
    </citation>
    <scope>NUCLEOTIDE SEQUENCE</scope>
</reference>
<organism evidence="1">
    <name type="scientific">marine sediment metagenome</name>
    <dbReference type="NCBI Taxonomy" id="412755"/>
    <lineage>
        <taxon>unclassified sequences</taxon>
        <taxon>metagenomes</taxon>
        <taxon>ecological metagenomes</taxon>
    </lineage>
</organism>